<evidence type="ECO:0000313" key="1">
    <source>
        <dbReference type="EMBL" id="MPM52563.1"/>
    </source>
</evidence>
<dbReference type="EMBL" id="VSSQ01013919">
    <property type="protein sequence ID" value="MPM52563.1"/>
    <property type="molecule type" value="Genomic_DNA"/>
</dbReference>
<evidence type="ECO:0008006" key="2">
    <source>
        <dbReference type="Google" id="ProtNLM"/>
    </source>
</evidence>
<dbReference type="PANTHER" id="PTHR30093">
    <property type="entry name" value="GENERAL SECRETION PATHWAY PROTEIN G"/>
    <property type="match status" value="1"/>
</dbReference>
<dbReference type="NCBIfam" id="TIGR02532">
    <property type="entry name" value="IV_pilin_GFxxxE"/>
    <property type="match status" value="1"/>
</dbReference>
<dbReference type="Gene3D" id="3.30.700.10">
    <property type="entry name" value="Glycoprotein, Type 4 Pilin"/>
    <property type="match status" value="1"/>
</dbReference>
<dbReference type="InterPro" id="IPR045584">
    <property type="entry name" value="Pilin-like"/>
</dbReference>
<name>A0A645ANY3_9ZZZZ</name>
<dbReference type="AlphaFoldDB" id="A0A645ANY3"/>
<protein>
    <recommendedName>
        <fullName evidence="2">Type II secretion system protein G</fullName>
    </recommendedName>
</protein>
<dbReference type="Pfam" id="PF07963">
    <property type="entry name" value="N_methyl"/>
    <property type="match status" value="1"/>
</dbReference>
<dbReference type="SUPFAM" id="SSF54523">
    <property type="entry name" value="Pili subunits"/>
    <property type="match status" value="1"/>
</dbReference>
<sequence>MKKFTLIELLVVIAIIAILAAMLLPALSAARERARGANCLSKLKQVGLAELMYASSNDDYRPFVFDDWSMDYQDSVGLTVYGRPINLLLDGGYFGEPAATTVDILKQQAERAFKCPSDTACFGKAGSGTIWTSYLYFYTSAKNNLGSNLRVGRDNPSAITFHDMAGTLDYGPNHPAAANVLHLGGDIKSHPLSKSQIDASIKNNWWGVRLLFDDTKTN</sequence>
<comment type="caution">
    <text evidence="1">The sequence shown here is derived from an EMBL/GenBank/DDBJ whole genome shotgun (WGS) entry which is preliminary data.</text>
</comment>
<dbReference type="PANTHER" id="PTHR30093:SF2">
    <property type="entry name" value="TYPE II SECRETION SYSTEM PROTEIN H"/>
    <property type="match status" value="1"/>
</dbReference>
<dbReference type="InterPro" id="IPR012902">
    <property type="entry name" value="N_methyl_site"/>
</dbReference>
<accession>A0A645ANY3</accession>
<reference evidence="1" key="1">
    <citation type="submission" date="2019-08" db="EMBL/GenBank/DDBJ databases">
        <authorList>
            <person name="Kucharzyk K."/>
            <person name="Murdoch R.W."/>
            <person name="Higgins S."/>
            <person name="Loffler F."/>
        </authorList>
    </citation>
    <scope>NUCLEOTIDE SEQUENCE</scope>
</reference>
<organism evidence="1">
    <name type="scientific">bioreactor metagenome</name>
    <dbReference type="NCBI Taxonomy" id="1076179"/>
    <lineage>
        <taxon>unclassified sequences</taxon>
        <taxon>metagenomes</taxon>
        <taxon>ecological metagenomes</taxon>
    </lineage>
</organism>
<gene>
    <name evidence="1" type="ORF">SDC9_99323</name>
</gene>
<proteinExistence type="predicted"/>